<reference evidence="2 3" key="1">
    <citation type="submission" date="2023-05" db="EMBL/GenBank/DDBJ databases">
        <title>A 100% complete, gapless, phased diploid assembly of the Scenedesmus obliquus UTEX 3031 genome.</title>
        <authorList>
            <person name="Biondi T.C."/>
            <person name="Hanschen E.R."/>
            <person name="Kwon T."/>
            <person name="Eng W."/>
            <person name="Kruse C.P.S."/>
            <person name="Koehler S.I."/>
            <person name="Kunde Y."/>
            <person name="Gleasner C.D."/>
            <person name="You Mak K.T."/>
            <person name="Polle J."/>
            <person name="Hovde B.T."/>
            <person name="Starkenburg S.R."/>
        </authorList>
    </citation>
    <scope>NUCLEOTIDE SEQUENCE [LARGE SCALE GENOMIC DNA]</scope>
    <source>
        <strain evidence="2 3">DOE0152z</strain>
    </source>
</reference>
<dbReference type="SUPFAM" id="SSF51735">
    <property type="entry name" value="NAD(P)-binding Rossmann-fold domains"/>
    <property type="match status" value="1"/>
</dbReference>
<proteinExistence type="predicted"/>
<evidence type="ECO:0000259" key="1">
    <source>
        <dbReference type="Pfam" id="PF13460"/>
    </source>
</evidence>
<evidence type="ECO:0000313" key="3">
    <source>
        <dbReference type="Proteomes" id="UP001244341"/>
    </source>
</evidence>
<sequence>MALLSQLLRPSLMVPELSSLARLAGHMLGFAAEAGSAAAAAPSTTSSSAKESEPAYSGPPKLIVFGGRGFVGSAVCKEALNTGLHVVAISPSGTPPTGKEPWTKEVEWLRGNALEPRTYQDVLPGALAAISCVGAFGSQADMLRINGTANAAAIATAKAAGVPRFVYISAHTPPVPGIDMVLSGYIQGKRQAEEELLRSYPDSGVVLRPWVIYGDRAVSAHVSLPLGMFFAPLEYALKHIPNAKQLAQLPVVGAGFIPPVPVEQVAKVAVAAATDPSVPGGIIDDWKIAEWKPQYEEYSDEHVSDLVEAAAGLISVLDDLRPLDASSFNAAYEIWKAIAAVPPADRVRILDELEPGAIFSLWRASIGRYVLDEGRSTQLFDEFFIWDDFPSQPGEVYTYEGICEQFTYQKPANPLSVDSSMQARHPRATPWLKPSPASMAAPQDRFRQQFFLANRTGLLHSRMLLSPPAPFSFFSFLSPPVYSRVEIGLTLVPNQADAGADVALTYPADPTLLKQQQAAGIALSKEDLPSALWPAPMQKASWSPLSFSGRDYMRAAGPGFYVGCGYRTDEAGNYLEEEHVYFALVRAY</sequence>
<name>A0ABY8UCW4_TETOB</name>
<accession>A0ABY8UCW4</accession>
<dbReference type="Pfam" id="PF13460">
    <property type="entry name" value="NAD_binding_10"/>
    <property type="match status" value="1"/>
</dbReference>
<dbReference type="InterPro" id="IPR016040">
    <property type="entry name" value="NAD(P)-bd_dom"/>
</dbReference>
<feature type="domain" description="NAD(P)-binding" evidence="1">
    <location>
        <begin position="66"/>
        <end position="199"/>
    </location>
</feature>
<protein>
    <recommendedName>
        <fullName evidence="1">NAD(P)-binding domain-containing protein</fullName>
    </recommendedName>
</protein>
<dbReference type="Gene3D" id="3.40.50.720">
    <property type="entry name" value="NAD(P)-binding Rossmann-like Domain"/>
    <property type="match status" value="1"/>
</dbReference>
<dbReference type="InterPro" id="IPR051207">
    <property type="entry name" value="ComplexI_NDUFA9_subunit"/>
</dbReference>
<gene>
    <name evidence="2" type="ORF">OEZ85_003673</name>
</gene>
<organism evidence="2 3">
    <name type="scientific">Tetradesmus obliquus</name>
    <name type="common">Green alga</name>
    <name type="synonym">Acutodesmus obliquus</name>
    <dbReference type="NCBI Taxonomy" id="3088"/>
    <lineage>
        <taxon>Eukaryota</taxon>
        <taxon>Viridiplantae</taxon>
        <taxon>Chlorophyta</taxon>
        <taxon>core chlorophytes</taxon>
        <taxon>Chlorophyceae</taxon>
        <taxon>CS clade</taxon>
        <taxon>Sphaeropleales</taxon>
        <taxon>Scenedesmaceae</taxon>
        <taxon>Tetradesmus</taxon>
    </lineage>
</organism>
<dbReference type="InterPro" id="IPR036291">
    <property type="entry name" value="NAD(P)-bd_dom_sf"/>
</dbReference>
<dbReference type="PANTHER" id="PTHR12126:SF16">
    <property type="entry name" value="MIOREX COMPLEX COMPONENT 2"/>
    <property type="match status" value="1"/>
</dbReference>
<keyword evidence="3" id="KW-1185">Reference proteome</keyword>
<dbReference type="EMBL" id="CP126217">
    <property type="protein sequence ID" value="WIA19010.1"/>
    <property type="molecule type" value="Genomic_DNA"/>
</dbReference>
<dbReference type="PANTHER" id="PTHR12126">
    <property type="entry name" value="NADH-UBIQUINONE OXIDOREDUCTASE 39 KDA SUBUNIT-RELATED"/>
    <property type="match status" value="1"/>
</dbReference>
<dbReference type="Proteomes" id="UP001244341">
    <property type="component" value="Chromosome 10b"/>
</dbReference>
<evidence type="ECO:0000313" key="2">
    <source>
        <dbReference type="EMBL" id="WIA19010.1"/>
    </source>
</evidence>